<evidence type="ECO:0000313" key="2">
    <source>
        <dbReference type="EMBL" id="TSD65762.1"/>
    </source>
</evidence>
<accession>A0A554SHF2</accession>
<dbReference type="EMBL" id="VLNT01000002">
    <property type="protein sequence ID" value="TSD65762.1"/>
    <property type="molecule type" value="Genomic_DNA"/>
</dbReference>
<dbReference type="Gene3D" id="3.40.30.10">
    <property type="entry name" value="Glutaredoxin"/>
    <property type="match status" value="1"/>
</dbReference>
<dbReference type="Pfam" id="PF00462">
    <property type="entry name" value="Glutaredoxin"/>
    <property type="match status" value="1"/>
</dbReference>
<dbReference type="InterPro" id="IPR017937">
    <property type="entry name" value="Thioredoxin_CS"/>
</dbReference>
<evidence type="ECO:0000259" key="1">
    <source>
        <dbReference type="Pfam" id="PF00462"/>
    </source>
</evidence>
<dbReference type="PANTHER" id="PTHR34386:SF1">
    <property type="entry name" value="GLUTAREDOXIN-LIKE PROTEIN NRDH"/>
    <property type="match status" value="1"/>
</dbReference>
<dbReference type="GO" id="GO:0009055">
    <property type="term" value="F:electron transfer activity"/>
    <property type="evidence" value="ECO:0007669"/>
    <property type="project" value="TreeGrafter"/>
</dbReference>
<dbReference type="InterPro" id="IPR002109">
    <property type="entry name" value="Glutaredoxin"/>
</dbReference>
<dbReference type="NCBIfam" id="TIGR02200">
    <property type="entry name" value="GlrX_actino"/>
    <property type="match status" value="1"/>
</dbReference>
<organism evidence="2 3">
    <name type="scientific">Aeromicrobium piscarium</name>
    <dbReference type="NCBI Taxonomy" id="2590901"/>
    <lineage>
        <taxon>Bacteria</taxon>
        <taxon>Bacillati</taxon>
        <taxon>Actinomycetota</taxon>
        <taxon>Actinomycetes</taxon>
        <taxon>Propionibacteriales</taxon>
        <taxon>Nocardioidaceae</taxon>
        <taxon>Aeromicrobium</taxon>
    </lineage>
</organism>
<name>A0A554SHF2_9ACTN</name>
<dbReference type="InterPro" id="IPR011915">
    <property type="entry name" value="GlrX_actino"/>
</dbReference>
<keyword evidence="3" id="KW-1185">Reference proteome</keyword>
<dbReference type="GO" id="GO:0045454">
    <property type="term" value="P:cell redox homeostasis"/>
    <property type="evidence" value="ECO:0007669"/>
    <property type="project" value="TreeGrafter"/>
</dbReference>
<feature type="domain" description="Glutaredoxin" evidence="1">
    <location>
        <begin position="27"/>
        <end position="81"/>
    </location>
</feature>
<sequence>MTLTSSSGSRSSHPIRGGFVSAENQFVLYSTPWCGYCHRLKSQLQREGITFSEVDIEAEPEAALIVEQANGGNQTVPTLVFADGSALTNPSVAQVKEKLGV</sequence>
<dbReference type="CDD" id="cd02976">
    <property type="entry name" value="NrdH"/>
    <property type="match status" value="1"/>
</dbReference>
<dbReference type="InterPro" id="IPR036249">
    <property type="entry name" value="Thioredoxin-like_sf"/>
</dbReference>
<dbReference type="PROSITE" id="PS51354">
    <property type="entry name" value="GLUTAREDOXIN_2"/>
    <property type="match status" value="1"/>
</dbReference>
<dbReference type="Proteomes" id="UP000316988">
    <property type="component" value="Unassembled WGS sequence"/>
</dbReference>
<protein>
    <submittedName>
        <fullName evidence="2">Mycoredoxin</fullName>
    </submittedName>
</protein>
<gene>
    <name evidence="2" type="ORF">FNM00_04915</name>
</gene>
<dbReference type="OrthoDB" id="8991911at2"/>
<proteinExistence type="predicted"/>
<dbReference type="PROSITE" id="PS00194">
    <property type="entry name" value="THIOREDOXIN_1"/>
    <property type="match status" value="1"/>
</dbReference>
<comment type="caution">
    <text evidence="2">The sequence shown here is derived from an EMBL/GenBank/DDBJ whole genome shotgun (WGS) entry which is preliminary data.</text>
</comment>
<reference evidence="2 3" key="1">
    <citation type="submission" date="2019-07" db="EMBL/GenBank/DDBJ databases">
        <authorList>
            <person name="Zhao L.H."/>
        </authorList>
    </citation>
    <scope>NUCLEOTIDE SEQUENCE [LARGE SCALE GENOMIC DNA]</scope>
    <source>
        <strain evidence="2 3">Co35</strain>
    </source>
</reference>
<evidence type="ECO:0000313" key="3">
    <source>
        <dbReference type="Proteomes" id="UP000316988"/>
    </source>
</evidence>
<dbReference type="AlphaFoldDB" id="A0A554SHF2"/>
<dbReference type="PANTHER" id="PTHR34386">
    <property type="entry name" value="GLUTAREDOXIN"/>
    <property type="match status" value="1"/>
</dbReference>
<dbReference type="InterPro" id="IPR051548">
    <property type="entry name" value="Grx-like_ET"/>
</dbReference>
<dbReference type="SUPFAM" id="SSF52833">
    <property type="entry name" value="Thioredoxin-like"/>
    <property type="match status" value="1"/>
</dbReference>